<evidence type="ECO:0000313" key="1">
    <source>
        <dbReference type="EMBL" id="CAD8656478.1"/>
    </source>
</evidence>
<dbReference type="SUPFAM" id="SSF46689">
    <property type="entry name" value="Homeodomain-like"/>
    <property type="match status" value="1"/>
</dbReference>
<accession>A0A7S0N095</accession>
<dbReference type="PANTHER" id="PTHR41733">
    <property type="entry name" value="UBIQUITIN-ASSOCIATED/TRANSLATION ELONGATION FACTOR EF1B, N-TERMINAL, EUKARYOTE"/>
    <property type="match status" value="1"/>
</dbReference>
<dbReference type="EMBL" id="HBFA01008493">
    <property type="protein sequence ID" value="CAD8656478.1"/>
    <property type="molecule type" value="Transcribed_RNA"/>
</dbReference>
<name>A0A7S0N095_9CHLO</name>
<dbReference type="PANTHER" id="PTHR41733:SF1">
    <property type="entry name" value="CHROMOSOME UNDETERMINED SCAFFOLD_30, WHOLE GENOME SHOTGUN SEQUENCE"/>
    <property type="match status" value="1"/>
</dbReference>
<organism evidence="1">
    <name type="scientific">Pyramimonas obovata</name>
    <dbReference type="NCBI Taxonomy" id="1411642"/>
    <lineage>
        <taxon>Eukaryota</taxon>
        <taxon>Viridiplantae</taxon>
        <taxon>Chlorophyta</taxon>
        <taxon>Pyramimonadophyceae</taxon>
        <taxon>Pyramimonadales</taxon>
        <taxon>Pyramimonadaceae</taxon>
        <taxon>Pyramimonas</taxon>
        <taxon>Pyramimonas incertae sedis</taxon>
    </lineage>
</organism>
<dbReference type="InterPro" id="IPR009057">
    <property type="entry name" value="Homeodomain-like_sf"/>
</dbReference>
<evidence type="ECO:0008006" key="2">
    <source>
        <dbReference type="Google" id="ProtNLM"/>
    </source>
</evidence>
<dbReference type="AlphaFoldDB" id="A0A7S0N095"/>
<proteinExistence type="predicted"/>
<sequence>MAAMVASAPPDPRVEWANKMRQLVSPAEALNEDGSLNQDFFKPKKVLFVTEKKWGDEQHELLYKGIEEYGIGEWGKICDALLPKWQPQQLRIKASRLMGSQSLARYTGNKFTRKQVEAEYAKNKAIGTKTGCWKAGVLVEDDNGSVAMALKELDEQ</sequence>
<protein>
    <recommendedName>
        <fullName evidence="2">Myb-like domain-containing protein</fullName>
    </recommendedName>
</protein>
<gene>
    <name evidence="1" type="ORF">POBO1169_LOCUS4460</name>
</gene>
<reference evidence="1" key="1">
    <citation type="submission" date="2021-01" db="EMBL/GenBank/DDBJ databases">
        <authorList>
            <person name="Corre E."/>
            <person name="Pelletier E."/>
            <person name="Niang G."/>
            <person name="Scheremetjew M."/>
            <person name="Finn R."/>
            <person name="Kale V."/>
            <person name="Holt S."/>
            <person name="Cochrane G."/>
            <person name="Meng A."/>
            <person name="Brown T."/>
            <person name="Cohen L."/>
        </authorList>
    </citation>
    <scope>NUCLEOTIDE SEQUENCE</scope>
    <source>
        <strain evidence="1">CCMP722</strain>
    </source>
</reference>